<sequence>MQGYNAYRKVQGATATQNGRDLEYRLLAQVTGALIKAQEGKMTLQEKLNAILHNEKVWGVFLADLHHPDNRLPQTLKGAIASLALWVMRETRLVMDTDAPLDDLILINRQIMAGLKPEPQAMAG</sequence>
<dbReference type="InterPro" id="IPR010845">
    <property type="entry name" value="FlaF"/>
</dbReference>
<dbReference type="NCBIfam" id="NF009435">
    <property type="entry name" value="PRK12794.1"/>
    <property type="match status" value="1"/>
</dbReference>
<dbReference type="Proteomes" id="UP000630353">
    <property type="component" value="Unassembled WGS sequence"/>
</dbReference>
<evidence type="ECO:0008006" key="3">
    <source>
        <dbReference type="Google" id="ProtNLM"/>
    </source>
</evidence>
<organism evidence="1 2">
    <name type="scientific">Thalassobaculum fulvum</name>
    <dbReference type="NCBI Taxonomy" id="1633335"/>
    <lineage>
        <taxon>Bacteria</taxon>
        <taxon>Pseudomonadati</taxon>
        <taxon>Pseudomonadota</taxon>
        <taxon>Alphaproteobacteria</taxon>
        <taxon>Rhodospirillales</taxon>
        <taxon>Thalassobaculaceae</taxon>
        <taxon>Thalassobaculum</taxon>
    </lineage>
</organism>
<comment type="caution">
    <text evidence="1">The sequence shown here is derived from an EMBL/GenBank/DDBJ whole genome shotgun (WGS) entry which is preliminary data.</text>
</comment>
<protein>
    <recommendedName>
        <fullName evidence="3">Flagellar protein FlaF</fullName>
    </recommendedName>
</protein>
<name>A0A918XXQ9_9PROT</name>
<proteinExistence type="predicted"/>
<reference evidence="1" key="2">
    <citation type="submission" date="2020-09" db="EMBL/GenBank/DDBJ databases">
        <authorList>
            <person name="Sun Q."/>
            <person name="Kim S."/>
        </authorList>
    </citation>
    <scope>NUCLEOTIDE SEQUENCE</scope>
    <source>
        <strain evidence="1">KCTC 42651</strain>
    </source>
</reference>
<dbReference type="RefSeq" id="WP_189994373.1">
    <property type="nucleotide sequence ID" value="NZ_BMZS01000012.1"/>
</dbReference>
<evidence type="ECO:0000313" key="2">
    <source>
        <dbReference type="Proteomes" id="UP000630353"/>
    </source>
</evidence>
<dbReference type="Pfam" id="PF07309">
    <property type="entry name" value="FlaF"/>
    <property type="match status" value="1"/>
</dbReference>
<evidence type="ECO:0000313" key="1">
    <source>
        <dbReference type="EMBL" id="GHD60911.1"/>
    </source>
</evidence>
<accession>A0A918XXQ9</accession>
<dbReference type="EMBL" id="BMZS01000012">
    <property type="protein sequence ID" value="GHD60911.1"/>
    <property type="molecule type" value="Genomic_DNA"/>
</dbReference>
<gene>
    <name evidence="1" type="ORF">GCM10017083_47550</name>
</gene>
<dbReference type="GO" id="GO:0044781">
    <property type="term" value="P:bacterial-type flagellum organization"/>
    <property type="evidence" value="ECO:0007669"/>
    <property type="project" value="InterPro"/>
</dbReference>
<keyword evidence="2" id="KW-1185">Reference proteome</keyword>
<dbReference type="AlphaFoldDB" id="A0A918XXQ9"/>
<reference evidence="1" key="1">
    <citation type="journal article" date="2014" name="Int. J. Syst. Evol. Microbiol.">
        <title>Complete genome sequence of Corynebacterium casei LMG S-19264T (=DSM 44701T), isolated from a smear-ripened cheese.</title>
        <authorList>
            <consortium name="US DOE Joint Genome Institute (JGI-PGF)"/>
            <person name="Walter F."/>
            <person name="Albersmeier A."/>
            <person name="Kalinowski J."/>
            <person name="Ruckert C."/>
        </authorList>
    </citation>
    <scope>NUCLEOTIDE SEQUENCE</scope>
    <source>
        <strain evidence="1">KCTC 42651</strain>
    </source>
</reference>